<dbReference type="SMART" id="SM00666">
    <property type="entry name" value="PB1"/>
    <property type="match status" value="1"/>
</dbReference>
<sequence length="1307" mass="143249">MASSDHRDLLPPVRTSDAAASSDHVSTSSAAAGDRRVKLRYSYSGKILPRLSDGALRYVGGETRILTVRRDVSLPEILRKMVEVYGGSVALRYQLPDEDLDSLISVSTEEDLENMMEEYDKLAAEDPNAKLRVFLFSPSEVGTDPLAPFHDLQDTGARYLEAINGLDLSIRRRDSVASLSSTQNSDGIAVAEAVANEGTANEGMLPVRLSPPVASDESKSIFVGQDVPDLLMTTISSGQTQYLIPIQLEVPPTSPNQNLFINTIQAELPSATPAVAQPYIDAQNAQMMNPQPFLAMGVPQQINVVGPPHSYMMPSQTNTSTTHVGNGLMRVESQMDPHAGKILRIPGDAKLQPLSQLPPLPPPHFITTNVERRQVPPSSQGLSVRFEGCYLCQRALPHAHSDILISDQGNDQKHASPEVNTLLQSHHSEDFTKRIPLQTAGMLLPMDNAVDIQPNNLVAAALPGNHQFAETIQATPQINARPVVNPANLDHTKISMPTASGDLPGLSQVLHGPVGNPEKSHQEESVQNQPEVPANSDCSNIVQTSASMAILHNLYATFVTQSLGEDSSQQMQLPQQIGYHNYPLNLGITNRSFVIDANLVGSTEVQEGVQLTDRTMPTFLHGHVRPMDGMLQPLNVLPAGVHGFNNHARSVVLADIGTSKDSRVNQPPLVMLNSHNTRIQDGESGLSNSNPLIASAVVPAGNSSLIPNQLTSMSRDIAYEHSGQLFNPIHTPNIIGNYGQYSDHHETAAGLRGMYNYVDPTHNNNYTSNRNVSDKKNIEAPSVRSVEVFDGGSILQNDSAQLHLNMDQLHQAVSSDPLASNMVPVKLLDNTILLPRPSNISAATEDLYNINYSANISDFEIPIPASVSGHLPNSSKTDVPAELPHPLKGDACIKQDIQLNEGRARATASAPTLQPCEILVPIVSSHETEETGFNSLKECTAVNDEVAMDGKTETKNRQSDKPKIRFPNIEGIEHLQVINNSDLEELQELGSGSFGTVYHGKWRGTDVAIKRINDRIFSGNSSEQDRAWADFLNEACKLASLHHPNVVAFYGIVLDGPERSIATVTEFMVNGSLRRALQKNEKNRLVQCRVPSAQFYRIIELLIFLDMLAGLINHNNYACMMFDKRRRLLIAMDVAFGMEYLHSKSIIHFDLKSDNFLVNLRDPQRPICKVADLGLSKLKYETLMSGGMRGTLPWMAPELLGGKENKYSEMVILGRVILTVDVFSFGIVMWELITGDEPYRDMHYGAIIGGIVSDTLRPPVPESCDPEWRSLMEQCWATEPSQRPSFTEIASRLRAMAISLPQKGDRP</sequence>
<name>A0A8J5C049_ZINOF</name>
<dbReference type="FunFam" id="3.10.20.90:FF:000058">
    <property type="entry name" value="Octicosapeptide/phox/Bem1p domain kinase superfamily protein"/>
    <property type="match status" value="1"/>
</dbReference>
<keyword evidence="3 6" id="KW-0547">Nucleotide-binding</keyword>
<feature type="region of interest" description="Disordered" evidence="7">
    <location>
        <begin position="512"/>
        <end position="535"/>
    </location>
</feature>
<dbReference type="CDD" id="cd13999">
    <property type="entry name" value="STKc_MAP3K-like"/>
    <property type="match status" value="1"/>
</dbReference>
<dbReference type="Pfam" id="PF00564">
    <property type="entry name" value="PB1"/>
    <property type="match status" value="1"/>
</dbReference>
<dbReference type="GO" id="GO:0007165">
    <property type="term" value="P:signal transduction"/>
    <property type="evidence" value="ECO:0007669"/>
    <property type="project" value="TreeGrafter"/>
</dbReference>
<evidence type="ECO:0000256" key="7">
    <source>
        <dbReference type="SAM" id="MobiDB-lite"/>
    </source>
</evidence>
<dbReference type="PANTHER" id="PTHR23257:SF797">
    <property type="entry name" value="KINASE SUPERFAMILY WITH OCTICOSAPEPTIDE_PHOX_BEM1P DOMAIN-CONTAINING PROTEIN"/>
    <property type="match status" value="1"/>
</dbReference>
<comment type="caution">
    <text evidence="9">The sequence shown here is derived from an EMBL/GenBank/DDBJ whole genome shotgun (WGS) entry which is preliminary data.</text>
</comment>
<dbReference type="PROSITE" id="PS00108">
    <property type="entry name" value="PROTEIN_KINASE_ST"/>
    <property type="match status" value="1"/>
</dbReference>
<dbReference type="InterPro" id="IPR001245">
    <property type="entry name" value="Ser-Thr/Tyr_kinase_cat_dom"/>
</dbReference>
<dbReference type="EMBL" id="JACMSC010000021">
    <property type="protein sequence ID" value="KAG6469735.1"/>
    <property type="molecule type" value="Genomic_DNA"/>
</dbReference>
<dbReference type="SUPFAM" id="SSF54277">
    <property type="entry name" value="CAD &amp; PB1 domains"/>
    <property type="match status" value="1"/>
</dbReference>
<dbReference type="PROSITE" id="PS50011">
    <property type="entry name" value="PROTEIN_KINASE_DOM"/>
    <property type="match status" value="1"/>
</dbReference>
<evidence type="ECO:0000313" key="9">
    <source>
        <dbReference type="EMBL" id="KAG6469735.1"/>
    </source>
</evidence>
<protein>
    <recommendedName>
        <fullName evidence="8">Protein kinase domain-containing protein</fullName>
    </recommendedName>
</protein>
<dbReference type="GO" id="GO:0005524">
    <property type="term" value="F:ATP binding"/>
    <property type="evidence" value="ECO:0007669"/>
    <property type="project" value="UniProtKB-UniRule"/>
</dbReference>
<dbReference type="InterPro" id="IPR017441">
    <property type="entry name" value="Protein_kinase_ATP_BS"/>
</dbReference>
<dbReference type="Gene3D" id="3.30.200.20">
    <property type="entry name" value="Phosphorylase Kinase, domain 1"/>
    <property type="match status" value="1"/>
</dbReference>
<organism evidence="9 10">
    <name type="scientific">Zingiber officinale</name>
    <name type="common">Ginger</name>
    <name type="synonym">Amomum zingiber</name>
    <dbReference type="NCBI Taxonomy" id="94328"/>
    <lineage>
        <taxon>Eukaryota</taxon>
        <taxon>Viridiplantae</taxon>
        <taxon>Streptophyta</taxon>
        <taxon>Embryophyta</taxon>
        <taxon>Tracheophyta</taxon>
        <taxon>Spermatophyta</taxon>
        <taxon>Magnoliopsida</taxon>
        <taxon>Liliopsida</taxon>
        <taxon>Zingiberales</taxon>
        <taxon>Zingiberaceae</taxon>
        <taxon>Zingiber</taxon>
    </lineage>
</organism>
<dbReference type="GO" id="GO:0004674">
    <property type="term" value="F:protein serine/threonine kinase activity"/>
    <property type="evidence" value="ECO:0007669"/>
    <property type="project" value="UniProtKB-KW"/>
</dbReference>
<evidence type="ECO:0000256" key="5">
    <source>
        <dbReference type="ARBA" id="ARBA00022840"/>
    </source>
</evidence>
<proteinExistence type="predicted"/>
<dbReference type="Proteomes" id="UP000734854">
    <property type="component" value="Unassembled WGS sequence"/>
</dbReference>
<dbReference type="SUPFAM" id="SSF56112">
    <property type="entry name" value="Protein kinase-like (PK-like)"/>
    <property type="match status" value="1"/>
</dbReference>
<dbReference type="InterPro" id="IPR008271">
    <property type="entry name" value="Ser/Thr_kinase_AS"/>
</dbReference>
<evidence type="ECO:0000256" key="2">
    <source>
        <dbReference type="ARBA" id="ARBA00022679"/>
    </source>
</evidence>
<dbReference type="InterPro" id="IPR050167">
    <property type="entry name" value="Ser_Thr_protein_kinase"/>
</dbReference>
<feature type="compositionally biased region" description="Polar residues" evidence="7">
    <location>
        <begin position="525"/>
        <end position="535"/>
    </location>
</feature>
<dbReference type="Gene3D" id="1.10.510.10">
    <property type="entry name" value="Transferase(Phosphotransferase) domain 1"/>
    <property type="match status" value="1"/>
</dbReference>
<dbReference type="GO" id="GO:0005737">
    <property type="term" value="C:cytoplasm"/>
    <property type="evidence" value="ECO:0007669"/>
    <property type="project" value="TreeGrafter"/>
</dbReference>
<evidence type="ECO:0000256" key="1">
    <source>
        <dbReference type="ARBA" id="ARBA00022527"/>
    </source>
</evidence>
<dbReference type="InterPro" id="IPR011009">
    <property type="entry name" value="Kinase-like_dom_sf"/>
</dbReference>
<feature type="binding site" evidence="6">
    <location>
        <position position="1010"/>
    </location>
    <ligand>
        <name>ATP</name>
        <dbReference type="ChEBI" id="CHEBI:30616"/>
    </ligand>
</feature>
<keyword evidence="10" id="KW-1185">Reference proteome</keyword>
<dbReference type="CDD" id="cd06410">
    <property type="entry name" value="PB1_UP2"/>
    <property type="match status" value="1"/>
</dbReference>
<dbReference type="Pfam" id="PF07714">
    <property type="entry name" value="PK_Tyr_Ser-Thr"/>
    <property type="match status" value="1"/>
</dbReference>
<dbReference type="PANTHER" id="PTHR23257">
    <property type="entry name" value="SERINE-THREONINE PROTEIN KINASE"/>
    <property type="match status" value="1"/>
</dbReference>
<evidence type="ECO:0000256" key="4">
    <source>
        <dbReference type="ARBA" id="ARBA00022777"/>
    </source>
</evidence>
<feature type="domain" description="Protein kinase" evidence="8">
    <location>
        <begin position="983"/>
        <end position="1296"/>
    </location>
</feature>
<evidence type="ECO:0000256" key="3">
    <source>
        <dbReference type="ARBA" id="ARBA00022741"/>
    </source>
</evidence>
<evidence type="ECO:0000259" key="8">
    <source>
        <dbReference type="PROSITE" id="PS50011"/>
    </source>
</evidence>
<dbReference type="PROSITE" id="PS00107">
    <property type="entry name" value="PROTEIN_KINASE_ATP"/>
    <property type="match status" value="1"/>
</dbReference>
<dbReference type="Gene3D" id="3.10.20.90">
    <property type="entry name" value="Phosphatidylinositol 3-kinase Catalytic Subunit, Chain A, domain 1"/>
    <property type="match status" value="1"/>
</dbReference>
<dbReference type="SMART" id="SM00220">
    <property type="entry name" value="S_TKc"/>
    <property type="match status" value="1"/>
</dbReference>
<feature type="region of interest" description="Disordered" evidence="7">
    <location>
        <begin position="1"/>
        <end position="29"/>
    </location>
</feature>
<evidence type="ECO:0000313" key="10">
    <source>
        <dbReference type="Proteomes" id="UP000734854"/>
    </source>
</evidence>
<keyword evidence="4" id="KW-0418">Kinase</keyword>
<keyword evidence="5 6" id="KW-0067">ATP-binding</keyword>
<accession>A0A8J5C049</accession>
<gene>
    <name evidence="9" type="ORF">ZIOFF_070666</name>
</gene>
<dbReference type="InterPro" id="IPR000719">
    <property type="entry name" value="Prot_kinase_dom"/>
</dbReference>
<dbReference type="InterPro" id="IPR000270">
    <property type="entry name" value="PB1_dom"/>
</dbReference>
<keyword evidence="1" id="KW-0723">Serine/threonine-protein kinase</keyword>
<reference evidence="9 10" key="1">
    <citation type="submission" date="2020-08" db="EMBL/GenBank/DDBJ databases">
        <title>Plant Genome Project.</title>
        <authorList>
            <person name="Zhang R.-G."/>
        </authorList>
    </citation>
    <scope>NUCLEOTIDE SEQUENCE [LARGE SCALE GENOMIC DNA]</scope>
    <source>
        <tissue evidence="9">Rhizome</tissue>
    </source>
</reference>
<keyword evidence="2" id="KW-0808">Transferase</keyword>
<evidence type="ECO:0000256" key="6">
    <source>
        <dbReference type="PROSITE-ProRule" id="PRU10141"/>
    </source>
</evidence>